<dbReference type="GO" id="GO:0006913">
    <property type="term" value="P:nucleocytoplasmic transport"/>
    <property type="evidence" value="ECO:0007669"/>
    <property type="project" value="TreeGrafter"/>
</dbReference>
<evidence type="ECO:0000313" key="2">
    <source>
        <dbReference type="EMBL" id="CAD9760361.1"/>
    </source>
</evidence>
<dbReference type="SUPFAM" id="SSF50978">
    <property type="entry name" value="WD40 repeat-like"/>
    <property type="match status" value="1"/>
</dbReference>
<proteinExistence type="predicted"/>
<dbReference type="Gene3D" id="2.130.10.10">
    <property type="entry name" value="YVTN repeat-like/Quinoprotein amine dehydrogenase"/>
    <property type="match status" value="1"/>
</dbReference>
<protein>
    <recommendedName>
        <fullName evidence="1">Aladin seven-bladed propeller domain-containing protein</fullName>
    </recommendedName>
</protein>
<dbReference type="GO" id="GO:0005643">
    <property type="term" value="C:nuclear pore"/>
    <property type="evidence" value="ECO:0007669"/>
    <property type="project" value="TreeGrafter"/>
</dbReference>
<dbReference type="AlphaFoldDB" id="A0A7S2TQ49"/>
<name>A0A7S2TQ49_9EUKA</name>
<dbReference type="InterPro" id="IPR001680">
    <property type="entry name" value="WD40_rpt"/>
</dbReference>
<dbReference type="InterPro" id="IPR057403">
    <property type="entry name" value="Beta-prop_Aladin"/>
</dbReference>
<sequence length="369" mass="41138">MILKHLGPYLSAWSPFSYGGAASLAFNADENLKNGRSAIRDFAWHPVLPRYAVALPDNRIYFRNLQQGGWDQQLILTHQFQANVNCIKWSPTCNLFAVGCDHGTCLWTFVASNPGTRLNRLDKKLDRTAWMQFLPCPGLRIRGLEWSPCGRYLASWAVGCGTFVVWDVAKGRQGSTPLSAGADIVTLRWSPDGGSLFVGTAGNCFRIWKTFDWTSTAWMKANFSSACWDKRGEVLLLASTASTKIAIINFSPKAQALQNRMSIDLTPTQKVPGGCVHQMEWSPNSKRLVISFRDDGRRNSELIAVFGTTWRILPTFQPLGFIRGPAGQRGVKNMPILMRFRPHCKGGALLAVCWAQGQITLYPMLFDSK</sequence>
<evidence type="ECO:0000259" key="1">
    <source>
        <dbReference type="Pfam" id="PF25460"/>
    </source>
</evidence>
<dbReference type="EMBL" id="HBHP01013087">
    <property type="protein sequence ID" value="CAD9760361.1"/>
    <property type="molecule type" value="Transcribed_RNA"/>
</dbReference>
<dbReference type="PANTHER" id="PTHR14494:SF0">
    <property type="entry name" value="ALADIN"/>
    <property type="match status" value="1"/>
</dbReference>
<reference evidence="2" key="1">
    <citation type="submission" date="2021-01" db="EMBL/GenBank/DDBJ databases">
        <authorList>
            <person name="Corre E."/>
            <person name="Pelletier E."/>
            <person name="Niang G."/>
            <person name="Scheremetjew M."/>
            <person name="Finn R."/>
            <person name="Kale V."/>
            <person name="Holt S."/>
            <person name="Cochrane G."/>
            <person name="Meng A."/>
            <person name="Brown T."/>
            <person name="Cohen L."/>
        </authorList>
    </citation>
    <scope>NUCLEOTIDE SEQUENCE</scope>
    <source>
        <strain evidence="2">CCMP622</strain>
    </source>
</reference>
<dbReference type="PANTHER" id="PTHR14494">
    <property type="entry name" value="ALADIN/ADRACALIN/AAAS"/>
    <property type="match status" value="1"/>
</dbReference>
<dbReference type="InterPro" id="IPR015943">
    <property type="entry name" value="WD40/YVTN_repeat-like_dom_sf"/>
</dbReference>
<dbReference type="InterPro" id="IPR045139">
    <property type="entry name" value="Aladin"/>
</dbReference>
<organism evidence="2">
    <name type="scientific">Lotharella oceanica</name>
    <dbReference type="NCBI Taxonomy" id="641309"/>
    <lineage>
        <taxon>Eukaryota</taxon>
        <taxon>Sar</taxon>
        <taxon>Rhizaria</taxon>
        <taxon>Cercozoa</taxon>
        <taxon>Chlorarachniophyceae</taxon>
        <taxon>Lotharella</taxon>
    </lineage>
</organism>
<dbReference type="InterPro" id="IPR036322">
    <property type="entry name" value="WD40_repeat_dom_sf"/>
</dbReference>
<gene>
    <name evidence="2" type="ORF">LSP00402_LOCUS8130</name>
</gene>
<dbReference type="Pfam" id="PF25460">
    <property type="entry name" value="Beta-prop_Aladin"/>
    <property type="match status" value="1"/>
</dbReference>
<accession>A0A7S2TQ49</accession>
<feature type="domain" description="Aladin seven-bladed propeller" evidence="1">
    <location>
        <begin position="35"/>
        <end position="364"/>
    </location>
</feature>
<dbReference type="SMART" id="SM00320">
    <property type="entry name" value="WD40"/>
    <property type="match status" value="4"/>
</dbReference>